<name>L8BA29_RUBGE</name>
<dbReference type="EMBL" id="FO082878">
    <property type="protein sequence ID" value="CCF78623.1"/>
    <property type="molecule type" value="Genomic_DNA"/>
</dbReference>
<dbReference type="PROSITE" id="PS00584">
    <property type="entry name" value="PFKB_KINASES_2"/>
    <property type="match status" value="1"/>
</dbReference>
<dbReference type="Pfam" id="PF00294">
    <property type="entry name" value="PfkB"/>
    <property type="match status" value="1"/>
</dbReference>
<keyword evidence="4" id="KW-0418">Kinase</keyword>
<accession>L8BA29</accession>
<dbReference type="InterPro" id="IPR050306">
    <property type="entry name" value="PfkB_Carbo_kinase"/>
</dbReference>
<dbReference type="InterPro" id="IPR002173">
    <property type="entry name" value="Carboh/pur_kinase_PfkB_CS"/>
</dbReference>
<dbReference type="PANTHER" id="PTHR43085:SF1">
    <property type="entry name" value="PSEUDOURIDINE KINASE-RELATED"/>
    <property type="match status" value="1"/>
</dbReference>
<dbReference type="PANTHER" id="PTHR43085">
    <property type="entry name" value="HEXOKINASE FAMILY MEMBER"/>
    <property type="match status" value="1"/>
</dbReference>
<dbReference type="GO" id="GO:0005524">
    <property type="term" value="F:ATP binding"/>
    <property type="evidence" value="ECO:0007669"/>
    <property type="project" value="UniProtKB-KW"/>
</dbReference>
<dbReference type="InterPro" id="IPR011611">
    <property type="entry name" value="PfkB_dom"/>
</dbReference>
<comment type="similarity">
    <text evidence="1">Belongs to the carbohydrate kinase PfkB family.</text>
</comment>
<organism evidence="7">
    <name type="scientific">Rubrivivax gelatinosus S1</name>
    <dbReference type="NCBI Taxonomy" id="1138313"/>
    <lineage>
        <taxon>Bacteria</taxon>
        <taxon>Pseudomonadati</taxon>
        <taxon>Pseudomonadota</taxon>
        <taxon>Betaproteobacteria</taxon>
        <taxon>Burkholderiales</taxon>
        <taxon>Sphaerotilaceae</taxon>
        <taxon>Rubrivivax</taxon>
    </lineage>
</organism>
<reference evidence="7" key="2">
    <citation type="submission" date="2013-02" db="EMBL/GenBank/DDBJ databases">
        <title>EmbRS an orphan two-component system to save Rubrivivax gelatinosus from drowning.</title>
        <authorList>
            <person name="Steunou A."/>
            <person name="Liotenberg S."/>
            <person name="Soler M."/>
            <person name="Briandet R."/>
            <person name="Barbe V."/>
            <person name="Astier C."/>
            <person name="Ouchane S."/>
        </authorList>
    </citation>
    <scope>NUCLEOTIDE SEQUENCE</scope>
    <source>
        <strain evidence="7">S1</strain>
    </source>
</reference>
<keyword evidence="3" id="KW-0547">Nucleotide-binding</keyword>
<keyword evidence="5" id="KW-0067">ATP-binding</keyword>
<dbReference type="GO" id="GO:0016301">
    <property type="term" value="F:kinase activity"/>
    <property type="evidence" value="ECO:0007669"/>
    <property type="project" value="UniProtKB-KW"/>
</dbReference>
<sequence length="462" mass="47906">MIVVCGEALMDVFAAGETASGLLLDARCGGSPFNVAIGLARLAQPVSYLGGLSADAAGRRLRAALAAEGVETRLAPELDAPTTLVMVDVGADGRPCYCFLGAGAADRLLPASAAAALPAQARVLQLGSYALVVEPVASVLRALVEREHLRLVVAYDPNVRPGVEPDAARWREALEWMAPRCRLLKASDEDLAWLYPGVDPADIARGWLAAGVELAVVTRAARGASAWTAVAEVQRAAPAVDLVDTVGAGDTVQAALLAWLAECGRLVPGGLTLGAQELDAALGFALQAAACTCSRRGGGPAAPRRAAAGLELGDDLLQVVGRRLQLGELVGVQRGHQLADLGRRDVLRARQVDDLADVGQVVELADPVVAHREDRRTLACDVLALLLPGLLGKGDVDVAHRAHDLDAVFVGDDGLLALERVELVGGDAHDQPVAERAQALQQLQVADVEEVEGAVSDDGGHG</sequence>
<gene>
    <name evidence="7" type="ORF">RGS1_70329</name>
</gene>
<feature type="domain" description="Carbohydrate kinase PfkB" evidence="6">
    <location>
        <begin position="2"/>
        <end position="303"/>
    </location>
</feature>
<evidence type="ECO:0000256" key="4">
    <source>
        <dbReference type="ARBA" id="ARBA00022777"/>
    </source>
</evidence>
<dbReference type="AlphaFoldDB" id="L8BA29"/>
<dbReference type="Gene3D" id="3.40.1190.20">
    <property type="match status" value="1"/>
</dbReference>
<keyword evidence="2" id="KW-0808">Transferase</keyword>
<evidence type="ECO:0000259" key="6">
    <source>
        <dbReference type="Pfam" id="PF00294"/>
    </source>
</evidence>
<evidence type="ECO:0000256" key="5">
    <source>
        <dbReference type="ARBA" id="ARBA00022840"/>
    </source>
</evidence>
<evidence type="ECO:0000313" key="7">
    <source>
        <dbReference type="EMBL" id="CCF78623.1"/>
    </source>
</evidence>
<dbReference type="InterPro" id="IPR029056">
    <property type="entry name" value="Ribokinase-like"/>
</dbReference>
<proteinExistence type="inferred from homology"/>
<evidence type="ECO:0000256" key="2">
    <source>
        <dbReference type="ARBA" id="ARBA00022679"/>
    </source>
</evidence>
<reference evidence="7" key="1">
    <citation type="submission" date="2012-02" db="EMBL/GenBank/DDBJ databases">
        <authorList>
            <person name="Genoscope - CEA"/>
        </authorList>
    </citation>
    <scope>NUCLEOTIDE SEQUENCE</scope>
    <source>
        <strain evidence="7">S1</strain>
    </source>
</reference>
<protein>
    <submittedName>
        <fullName evidence="7">PfkB domain protein (Modular protein)</fullName>
    </submittedName>
</protein>
<evidence type="ECO:0000256" key="3">
    <source>
        <dbReference type="ARBA" id="ARBA00022741"/>
    </source>
</evidence>
<dbReference type="SUPFAM" id="SSF53613">
    <property type="entry name" value="Ribokinase-like"/>
    <property type="match status" value="1"/>
</dbReference>
<evidence type="ECO:0000256" key="1">
    <source>
        <dbReference type="ARBA" id="ARBA00010688"/>
    </source>
</evidence>
<dbReference type="CDD" id="cd01167">
    <property type="entry name" value="bac_FRK"/>
    <property type="match status" value="1"/>
</dbReference>